<dbReference type="PIRSF" id="PIRSF004729">
    <property type="entry name" value="MutL"/>
    <property type="match status" value="1"/>
</dbReference>
<dbReference type="NCBIfam" id="TIGR01319">
    <property type="entry name" value="glmL_fam"/>
    <property type="match status" value="1"/>
</dbReference>
<evidence type="ECO:0008006" key="2">
    <source>
        <dbReference type="Google" id="ProtNLM"/>
    </source>
</evidence>
<comment type="caution">
    <text evidence="1">The sequence shown here is derived from an EMBL/GenBank/DDBJ whole genome shotgun (WGS) entry which is preliminary data.</text>
</comment>
<name>A0A0F9SHL3_9ZZZZ</name>
<protein>
    <recommendedName>
        <fullName evidence="2">Glutamate mutase</fullName>
    </recommendedName>
</protein>
<dbReference type="AlphaFoldDB" id="A0A0F9SHL3"/>
<proteinExistence type="predicted"/>
<accession>A0A0F9SHL3</accession>
<reference evidence="1" key="1">
    <citation type="journal article" date="2015" name="Nature">
        <title>Complex archaea that bridge the gap between prokaryotes and eukaryotes.</title>
        <authorList>
            <person name="Spang A."/>
            <person name="Saw J.H."/>
            <person name="Jorgensen S.L."/>
            <person name="Zaremba-Niedzwiedzka K."/>
            <person name="Martijn J."/>
            <person name="Lind A.E."/>
            <person name="van Eijk R."/>
            <person name="Schleper C."/>
            <person name="Guy L."/>
            <person name="Ettema T.J."/>
        </authorList>
    </citation>
    <scope>NUCLEOTIDE SEQUENCE</scope>
</reference>
<gene>
    <name evidence="1" type="ORF">LCGC14_0850230</name>
</gene>
<evidence type="ECO:0000313" key="1">
    <source>
        <dbReference type="EMBL" id="KKN28833.1"/>
    </source>
</evidence>
<dbReference type="EMBL" id="LAZR01002531">
    <property type="protein sequence ID" value="KKN28833.1"/>
    <property type="molecule type" value="Genomic_DNA"/>
</dbReference>
<dbReference type="Pfam" id="PF13941">
    <property type="entry name" value="MutL"/>
    <property type="match status" value="1"/>
</dbReference>
<organism evidence="1">
    <name type="scientific">marine sediment metagenome</name>
    <dbReference type="NCBI Taxonomy" id="412755"/>
    <lineage>
        <taxon>unclassified sequences</taxon>
        <taxon>metagenomes</taxon>
        <taxon>ecological metagenomes</taxon>
    </lineage>
</organism>
<sequence length="461" mass="49362">MIITSIDIGSTWTKGAAFEMSASGTLRLLARETRPTSVDNLSESFFGVCRDLEKHGKSDRLFYSSSAKGGLCVAALGIVPEVTSEMARIAAYSAGAKISQVYSYRLTRSDILALEETPPDILLFAGGTDGGHTDCVLKNAAAIAKSSLTCPIVYAGNRSVRDEVAELLAARDVTFVDNLLPSLEQPNPEPARLALREVFLASIVKGKGLDIIVDATGEEPTPTPYAIYEYCQHIRHYAPGWEEFMLIDLGGATTDVYSCHGEQPVNGTVRRGLPEPLVKRTVEGDLGMRISANSAAAAGKHLIQDGLQQLGLAEKAFRAHLNCVSKSPDTIPDNAAGRAFDEALAGSCVVNACSRHAGRVHQVSTVDGVVNVQTGRDLSCVRRVIGSGGYLSNVTRFDPNPWLASLSVDEHSKQILAPKYVAFYRDEHYLFPLLANIARGYPEAAARAGTAQLQLSIAIAA</sequence>
<dbReference type="InterPro" id="IPR006230">
    <property type="entry name" value="MutL"/>
</dbReference>